<dbReference type="OrthoDB" id="191192at2759"/>
<evidence type="ECO:0000256" key="1">
    <source>
        <dbReference type="SAM" id="MobiDB-lite"/>
    </source>
</evidence>
<keyword evidence="3" id="KW-1185">Reference proteome</keyword>
<feature type="compositionally biased region" description="Pro residues" evidence="1">
    <location>
        <begin position="26"/>
        <end position="37"/>
    </location>
</feature>
<feature type="compositionally biased region" description="Polar residues" evidence="1">
    <location>
        <begin position="105"/>
        <end position="114"/>
    </location>
</feature>
<feature type="region of interest" description="Disordered" evidence="1">
    <location>
        <begin position="105"/>
        <end position="129"/>
    </location>
</feature>
<accession>A0A4S4N544</accession>
<comment type="caution">
    <text evidence="2">The sequence shown here is derived from an EMBL/GenBank/DDBJ whole genome shotgun (WGS) entry which is preliminary data.</text>
</comment>
<dbReference type="EMBL" id="SGPM01000012">
    <property type="protein sequence ID" value="THH32981.1"/>
    <property type="molecule type" value="Genomic_DNA"/>
</dbReference>
<gene>
    <name evidence="2" type="ORF">EUX98_g1204</name>
</gene>
<dbReference type="AlphaFoldDB" id="A0A4S4N544"/>
<proteinExistence type="predicted"/>
<feature type="compositionally biased region" description="Polar residues" evidence="1">
    <location>
        <begin position="38"/>
        <end position="55"/>
    </location>
</feature>
<sequence length="129" mass="14222">MSHSILASFDPLATHPFTNNSGLMPKPTPPSQYPLPIPSSQQRQKTAPSAPSKQHTLPMHAPQPMSQRSSPMKNGSRAPIFVPFRPERSSPELDDILLKKKVSDAFSNKQTWSIDQARLPHSSNKASSK</sequence>
<evidence type="ECO:0000313" key="2">
    <source>
        <dbReference type="EMBL" id="THH32981.1"/>
    </source>
</evidence>
<organism evidence="2 3">
    <name type="scientific">Antrodiella citrinella</name>
    <dbReference type="NCBI Taxonomy" id="2447956"/>
    <lineage>
        <taxon>Eukaryota</taxon>
        <taxon>Fungi</taxon>
        <taxon>Dikarya</taxon>
        <taxon>Basidiomycota</taxon>
        <taxon>Agaricomycotina</taxon>
        <taxon>Agaricomycetes</taxon>
        <taxon>Polyporales</taxon>
        <taxon>Steccherinaceae</taxon>
        <taxon>Antrodiella</taxon>
    </lineage>
</organism>
<protein>
    <submittedName>
        <fullName evidence="2">Uncharacterized protein</fullName>
    </submittedName>
</protein>
<name>A0A4S4N544_9APHY</name>
<evidence type="ECO:0000313" key="3">
    <source>
        <dbReference type="Proteomes" id="UP000308730"/>
    </source>
</evidence>
<feature type="compositionally biased region" description="Polar residues" evidence="1">
    <location>
        <begin position="64"/>
        <end position="73"/>
    </location>
</feature>
<dbReference type="Proteomes" id="UP000308730">
    <property type="component" value="Unassembled WGS sequence"/>
</dbReference>
<reference evidence="2 3" key="1">
    <citation type="submission" date="2019-02" db="EMBL/GenBank/DDBJ databases">
        <title>Genome sequencing of the rare red list fungi Antrodiella citrinella (Flaviporus citrinellus).</title>
        <authorList>
            <person name="Buettner E."/>
            <person name="Kellner H."/>
        </authorList>
    </citation>
    <scope>NUCLEOTIDE SEQUENCE [LARGE SCALE GENOMIC DNA]</scope>
    <source>
        <strain evidence="2 3">DSM 108506</strain>
    </source>
</reference>
<feature type="region of interest" description="Disordered" evidence="1">
    <location>
        <begin position="1"/>
        <end position="92"/>
    </location>
</feature>